<keyword evidence="8" id="KW-0862">Zinc</keyword>
<sequence>MGKWSKKLGTSLLLTSLSMSLLAPTALTKNEETPFETTYSKTSTILESSPIDMHLVDQDRLAKSLKQRGIISKNASHAETAKAVKKYIDLKSKKGNAATVEKKSKSTKDVSNRSREFLSNQKEKLTKKLNKSHEIKNGKSSGILQVDPAKPVKYKGEKREDKVLVLLAEFSDFKHNNITQEPGYMYSKDFSREHYEKMLFGDSDFELFDKSKVKTFKQYYEEQSGGSYTVDGYVTDWLTVPGTAKEYGDDNPAGGHDNLNPKGPRDFVKDALNAAAASGVNLADFDELDIYDLDGDGNMNEPDGLVDHLMVIHAGVGQEAGGGKLGNDAIWSHRWVLGSNPYSVPGTTASVPYWGGKMAAWDYTVEPEDGAVGVFAHEFGHDLGLPDEYDTQYTGDGEPVASWSIMSGGSWNGKIAGTEPTSFSPQNKEYFQKVMGGNWANITEIDSKNLTRIGKTIQIDQSVTKSKNAGIVKVNLPQKPVKSKIQPEFGNKYYYSTKGDNLHTSMTSPTLDLTGKTSAVFSYKANYEIENGGDYDKLSVYVKKEDGKMVEIDRLGWTATNAEKEKYTTEGKWVDKSYDLSAYAGQKIQLIFDYETDGGFAPEGFALDNAVLTADSQVVFSDDAEGAAQFTTNGFTTTDGISYANHYYYIEWRNTAGSDKALQSSRGVKYNTGMLVWYGDDSYTDNWVGEHPGEGFIGVVDSHPKAIVGKKDGKPTVEDSTRYQIADAAFSYDQTPSWYIDSPSRGIFDYKSQKGAPGFSDSMSYIDKTDYNGSEEDGVIDDAGKNLPKYGLKFLILGESKDNSSGVVWIGK</sequence>
<dbReference type="Proteomes" id="UP001296923">
    <property type="component" value="Unassembled WGS sequence"/>
</dbReference>
<keyword evidence="3" id="KW-0964">Secreted</keyword>
<feature type="compositionally biased region" description="Basic and acidic residues" evidence="10">
    <location>
        <begin position="100"/>
        <end position="120"/>
    </location>
</feature>
<gene>
    <name evidence="14" type="ORF">JYA63_06800</name>
</gene>
<name>A0ABS2ZM72_9BACL</name>
<dbReference type="Pfam" id="PF05547">
    <property type="entry name" value="Peptidase_M6"/>
    <property type="match status" value="1"/>
</dbReference>
<keyword evidence="4" id="KW-0645">Protease</keyword>
<evidence type="ECO:0000256" key="1">
    <source>
        <dbReference type="ARBA" id="ARBA00001947"/>
    </source>
</evidence>
<evidence type="ECO:0000256" key="2">
    <source>
        <dbReference type="ARBA" id="ARBA00004613"/>
    </source>
</evidence>
<dbReference type="InterPro" id="IPR012300">
    <property type="entry name" value="Pept_M6_InhA"/>
</dbReference>
<dbReference type="InterPro" id="IPR008757">
    <property type="entry name" value="Peptidase_M6-like_domain"/>
</dbReference>
<feature type="domain" description="Immune inhibitor A-like metallopeptidase VEG" evidence="13">
    <location>
        <begin position="644"/>
        <end position="808"/>
    </location>
</feature>
<dbReference type="Gene3D" id="2.60.120.200">
    <property type="match status" value="1"/>
</dbReference>
<evidence type="ECO:0000256" key="7">
    <source>
        <dbReference type="ARBA" id="ARBA00022801"/>
    </source>
</evidence>
<dbReference type="InterPro" id="IPR048665">
    <property type="entry name" value="InhA-like_VEG"/>
</dbReference>
<dbReference type="PIRSF" id="PIRSF007519">
    <property type="entry name" value="Protease_InhA"/>
    <property type="match status" value="1"/>
</dbReference>
<comment type="cofactor">
    <cofactor evidence="1">
        <name>Zn(2+)</name>
        <dbReference type="ChEBI" id="CHEBI:29105"/>
    </cofactor>
</comment>
<evidence type="ECO:0000256" key="8">
    <source>
        <dbReference type="ARBA" id="ARBA00022833"/>
    </source>
</evidence>
<dbReference type="Pfam" id="PF20773">
    <property type="entry name" value="InhA-like_MAM"/>
    <property type="match status" value="1"/>
</dbReference>
<reference evidence="14 15" key="1">
    <citation type="submission" date="2021-01" db="EMBL/GenBank/DDBJ databases">
        <title>Genome Sequencing of Type Strains.</title>
        <authorList>
            <person name="Lemaire J.F."/>
            <person name="Inderbitzin P."/>
            <person name="Collins S.B."/>
            <person name="Wespe N."/>
            <person name="Knight-Connoni V."/>
        </authorList>
    </citation>
    <scope>NUCLEOTIDE SEQUENCE [LARGE SCALE GENOMIC DNA]</scope>
    <source>
        <strain evidence="14 15">DSM 23009</strain>
    </source>
</reference>
<evidence type="ECO:0000256" key="10">
    <source>
        <dbReference type="SAM" id="MobiDB-lite"/>
    </source>
</evidence>
<dbReference type="Pfam" id="PF20774">
    <property type="entry name" value="InhA-like_VEG"/>
    <property type="match status" value="1"/>
</dbReference>
<dbReference type="PANTHER" id="PTHR13062:SF12">
    <property type="entry name" value="ALPHA-2-MACROGLOBULIN DOMAIN-CONTAINING PROTEIN"/>
    <property type="match status" value="1"/>
</dbReference>
<accession>A0ABS2ZM72</accession>
<evidence type="ECO:0000256" key="11">
    <source>
        <dbReference type="SAM" id="SignalP"/>
    </source>
</evidence>
<feature type="domain" description="Peptidase M6-like" evidence="12">
    <location>
        <begin position="152"/>
        <end position="440"/>
    </location>
</feature>
<keyword evidence="9" id="KW-0482">Metalloprotease</keyword>
<dbReference type="NCBIfam" id="NF038128">
    <property type="entry name" value="choice_anch_J"/>
    <property type="match status" value="1"/>
</dbReference>
<evidence type="ECO:0000256" key="5">
    <source>
        <dbReference type="ARBA" id="ARBA00022723"/>
    </source>
</evidence>
<comment type="subcellular location">
    <subcellularLocation>
        <location evidence="2">Secreted</location>
    </subcellularLocation>
</comment>
<evidence type="ECO:0000259" key="13">
    <source>
        <dbReference type="Pfam" id="PF20774"/>
    </source>
</evidence>
<dbReference type="NCBIfam" id="TIGR03296">
    <property type="entry name" value="M6dom_TIGR03296"/>
    <property type="match status" value="1"/>
</dbReference>
<evidence type="ECO:0000256" key="4">
    <source>
        <dbReference type="ARBA" id="ARBA00022670"/>
    </source>
</evidence>
<comment type="caution">
    <text evidence="14">The sequence shown here is derived from an EMBL/GenBank/DDBJ whole genome shotgun (WGS) entry which is preliminary data.</text>
</comment>
<evidence type="ECO:0000313" key="14">
    <source>
        <dbReference type="EMBL" id="MBN3553965.1"/>
    </source>
</evidence>
<keyword evidence="6 11" id="KW-0732">Signal</keyword>
<evidence type="ECO:0000256" key="9">
    <source>
        <dbReference type="ARBA" id="ARBA00023049"/>
    </source>
</evidence>
<evidence type="ECO:0000313" key="15">
    <source>
        <dbReference type="Proteomes" id="UP001296923"/>
    </source>
</evidence>
<feature type="signal peptide" evidence="11">
    <location>
        <begin position="1"/>
        <end position="23"/>
    </location>
</feature>
<dbReference type="SUPFAM" id="SSF55486">
    <property type="entry name" value="Metalloproteases ('zincins'), catalytic domain"/>
    <property type="match status" value="1"/>
</dbReference>
<dbReference type="EMBL" id="JAFHKR010000038">
    <property type="protein sequence ID" value="MBN3553965.1"/>
    <property type="molecule type" value="Genomic_DNA"/>
</dbReference>
<evidence type="ECO:0000256" key="6">
    <source>
        <dbReference type="ARBA" id="ARBA00022729"/>
    </source>
</evidence>
<evidence type="ECO:0000259" key="12">
    <source>
        <dbReference type="Pfam" id="PF05547"/>
    </source>
</evidence>
<keyword evidence="7" id="KW-0378">Hydrolase</keyword>
<feature type="region of interest" description="Disordered" evidence="10">
    <location>
        <begin position="98"/>
        <end position="120"/>
    </location>
</feature>
<dbReference type="PANTHER" id="PTHR13062">
    <property type="entry name" value="COLLAGENASE"/>
    <property type="match status" value="1"/>
</dbReference>
<feature type="chain" id="PRO_5046543212" evidence="11">
    <location>
        <begin position="24"/>
        <end position="812"/>
    </location>
</feature>
<dbReference type="RefSeq" id="WP_205725033.1">
    <property type="nucleotide sequence ID" value="NZ_JAFHKR010000038.1"/>
</dbReference>
<proteinExistence type="predicted"/>
<keyword evidence="15" id="KW-1185">Reference proteome</keyword>
<keyword evidence="5" id="KW-0479">Metal-binding</keyword>
<evidence type="ECO:0000256" key="3">
    <source>
        <dbReference type="ARBA" id="ARBA00022525"/>
    </source>
</evidence>
<organism evidence="14 15">
    <name type="scientific">Fictibacillus nanhaiensis</name>
    <dbReference type="NCBI Taxonomy" id="742169"/>
    <lineage>
        <taxon>Bacteria</taxon>
        <taxon>Bacillati</taxon>
        <taxon>Bacillota</taxon>
        <taxon>Bacilli</taxon>
        <taxon>Bacillales</taxon>
        <taxon>Fictibacillaceae</taxon>
        <taxon>Fictibacillus</taxon>
    </lineage>
</organism>
<protein>
    <submittedName>
        <fullName evidence="14">Immune inhibitor A</fullName>
    </submittedName>
</protein>